<evidence type="ECO:0000256" key="12">
    <source>
        <dbReference type="RuleBase" id="RU363018"/>
    </source>
</evidence>
<evidence type="ECO:0000313" key="13">
    <source>
        <dbReference type="Proteomes" id="UP000887566"/>
    </source>
</evidence>
<evidence type="ECO:0000256" key="3">
    <source>
        <dbReference type="ARBA" id="ARBA00004922"/>
    </source>
</evidence>
<comment type="function">
    <text evidence="10">With NUS1, forms the dehydrodolichyl diphosphate synthase (DDS) complex, an essential component of the dolichol monophosphate (Dol-P) biosynthetic machinery. Adds multiple copies of isopentenyl pyrophosphate (IPP) to farnesyl pyrophosphate (FPP) to produce dehydrodolichyl diphosphate (Dedol-PP), a precursor of dolichol which is utilized as a sugar carrier in protein glycosylation in the endoplasmic reticulum (ER).</text>
</comment>
<keyword evidence="8" id="KW-0472">Membrane</keyword>
<dbReference type="PROSITE" id="PS01066">
    <property type="entry name" value="UPP_SYNTHASE"/>
    <property type="match status" value="1"/>
</dbReference>
<dbReference type="EC" id="2.5.1.-" evidence="12"/>
<keyword evidence="5 12" id="KW-0808">Transferase</keyword>
<dbReference type="HAMAP" id="MF_01139">
    <property type="entry name" value="ISPT"/>
    <property type="match status" value="1"/>
</dbReference>
<protein>
    <recommendedName>
        <fullName evidence="12">Alkyl transferase</fullName>
        <ecNumber evidence="12">2.5.1.-</ecNumber>
    </recommendedName>
</protein>
<proteinExistence type="inferred from homology"/>
<name>A0A914XC09_9BILA</name>
<reference evidence="14" key="1">
    <citation type="submission" date="2022-11" db="UniProtKB">
        <authorList>
            <consortium name="WormBaseParasite"/>
        </authorList>
    </citation>
    <scope>IDENTIFICATION</scope>
</reference>
<dbReference type="GO" id="GO:0045547">
    <property type="term" value="F:ditrans,polycis-polyprenyl diphosphate synthase [(2E,6E)-farnesyl diphosphate specific] activity"/>
    <property type="evidence" value="ECO:0007669"/>
    <property type="project" value="UniProtKB-EC"/>
</dbReference>
<dbReference type="GO" id="GO:1904423">
    <property type="term" value="C:dehydrodolichyl diphosphate synthase complex"/>
    <property type="evidence" value="ECO:0007669"/>
    <property type="project" value="TreeGrafter"/>
</dbReference>
<dbReference type="PANTHER" id="PTHR10291">
    <property type="entry name" value="DEHYDRODOLICHYL DIPHOSPHATE SYNTHASE FAMILY MEMBER"/>
    <property type="match status" value="1"/>
</dbReference>
<evidence type="ECO:0000256" key="4">
    <source>
        <dbReference type="ARBA" id="ARBA00005432"/>
    </source>
</evidence>
<keyword evidence="13" id="KW-1185">Reference proteome</keyword>
<comment type="pathway">
    <text evidence="3">Protein modification; protein glycosylation.</text>
</comment>
<evidence type="ECO:0000256" key="5">
    <source>
        <dbReference type="ARBA" id="ARBA00022679"/>
    </source>
</evidence>
<evidence type="ECO:0000256" key="1">
    <source>
        <dbReference type="ARBA" id="ARBA00001946"/>
    </source>
</evidence>
<dbReference type="GO" id="GO:0016094">
    <property type="term" value="P:polyprenol biosynthetic process"/>
    <property type="evidence" value="ECO:0007669"/>
    <property type="project" value="TreeGrafter"/>
</dbReference>
<organism evidence="13 14">
    <name type="scientific">Plectus sambesii</name>
    <dbReference type="NCBI Taxonomy" id="2011161"/>
    <lineage>
        <taxon>Eukaryota</taxon>
        <taxon>Metazoa</taxon>
        <taxon>Ecdysozoa</taxon>
        <taxon>Nematoda</taxon>
        <taxon>Chromadorea</taxon>
        <taxon>Plectida</taxon>
        <taxon>Plectina</taxon>
        <taxon>Plectoidea</taxon>
        <taxon>Plectidae</taxon>
        <taxon>Plectus</taxon>
    </lineage>
</organism>
<comment type="catalytic activity">
    <reaction evidence="9">
        <text>n isopentenyl diphosphate + (2E,6E)-farnesyl diphosphate = a di-trans,poly-cis-polyprenyl diphosphate + n diphosphate</text>
        <dbReference type="Rhea" id="RHEA:53008"/>
        <dbReference type="Rhea" id="RHEA-COMP:19494"/>
        <dbReference type="ChEBI" id="CHEBI:33019"/>
        <dbReference type="ChEBI" id="CHEBI:128769"/>
        <dbReference type="ChEBI" id="CHEBI:136960"/>
        <dbReference type="ChEBI" id="CHEBI:175763"/>
        <dbReference type="EC" id="2.5.1.87"/>
    </reaction>
</comment>
<dbReference type="GO" id="GO:0005789">
    <property type="term" value="C:endoplasmic reticulum membrane"/>
    <property type="evidence" value="ECO:0007669"/>
    <property type="project" value="UniProtKB-SubCell"/>
</dbReference>
<evidence type="ECO:0000313" key="14">
    <source>
        <dbReference type="WBParaSite" id="PSAMB.scaffold6966size8509.g29391.t1"/>
    </source>
</evidence>
<dbReference type="Gene3D" id="3.40.1180.10">
    <property type="entry name" value="Decaprenyl diphosphate synthase-like"/>
    <property type="match status" value="1"/>
</dbReference>
<evidence type="ECO:0000256" key="6">
    <source>
        <dbReference type="ARBA" id="ARBA00022824"/>
    </source>
</evidence>
<dbReference type="WBParaSite" id="PSAMB.scaffold6966size8509.g29391.t1">
    <property type="protein sequence ID" value="PSAMB.scaffold6966size8509.g29391.t1"/>
    <property type="gene ID" value="PSAMB.scaffold6966size8509.g29391"/>
</dbReference>
<comment type="subcellular location">
    <subcellularLocation>
        <location evidence="2">Endoplasmic reticulum membrane</location>
        <topology evidence="2">Peripheral membrane protein</topology>
    </subcellularLocation>
</comment>
<comment type="similarity">
    <text evidence="4 12">Belongs to the UPP synthase family.</text>
</comment>
<dbReference type="NCBIfam" id="TIGR00055">
    <property type="entry name" value="uppS"/>
    <property type="match status" value="1"/>
</dbReference>
<evidence type="ECO:0000256" key="7">
    <source>
        <dbReference type="ARBA" id="ARBA00022842"/>
    </source>
</evidence>
<keyword evidence="7" id="KW-0460">Magnesium</keyword>
<dbReference type="PANTHER" id="PTHR10291:SF43">
    <property type="entry name" value="DEHYDRODOLICHYL DIPHOSPHATE SYNTHASE COMPLEX SUBUNIT DHDDS"/>
    <property type="match status" value="1"/>
</dbReference>
<dbReference type="InterPro" id="IPR001441">
    <property type="entry name" value="UPP_synth-like"/>
</dbReference>
<comment type="subunit">
    <text evidence="11">Forms an active dehydrodolichyl diphosphate synthase complex with NUS1.</text>
</comment>
<evidence type="ECO:0000256" key="11">
    <source>
        <dbReference type="ARBA" id="ARBA00064670"/>
    </source>
</evidence>
<dbReference type="InterPro" id="IPR018520">
    <property type="entry name" value="UPP_synth-like_CS"/>
</dbReference>
<evidence type="ECO:0000256" key="8">
    <source>
        <dbReference type="ARBA" id="ARBA00023136"/>
    </source>
</evidence>
<dbReference type="FunFam" id="3.40.1180.10:FF:000002">
    <property type="entry name" value="Alkyl transferase"/>
    <property type="match status" value="1"/>
</dbReference>
<dbReference type="Proteomes" id="UP000887566">
    <property type="component" value="Unplaced"/>
</dbReference>
<evidence type="ECO:0000256" key="9">
    <source>
        <dbReference type="ARBA" id="ARBA00047353"/>
    </source>
</evidence>
<dbReference type="Pfam" id="PF01255">
    <property type="entry name" value="Prenyltransf"/>
    <property type="match status" value="1"/>
</dbReference>
<accession>A0A914XC09</accession>
<dbReference type="CDD" id="cd00475">
    <property type="entry name" value="Cis_IPPS"/>
    <property type="match status" value="1"/>
</dbReference>
<dbReference type="SUPFAM" id="SSF64005">
    <property type="entry name" value="Undecaprenyl diphosphate synthase"/>
    <property type="match status" value="1"/>
</dbReference>
<dbReference type="AlphaFoldDB" id="A0A914XC09"/>
<evidence type="ECO:0000256" key="2">
    <source>
        <dbReference type="ARBA" id="ARBA00004406"/>
    </source>
</evidence>
<comment type="cofactor">
    <cofactor evidence="1">
        <name>Mg(2+)</name>
        <dbReference type="ChEBI" id="CHEBI:18420"/>
    </cofactor>
</comment>
<evidence type="ECO:0000256" key="10">
    <source>
        <dbReference type="ARBA" id="ARBA00058504"/>
    </source>
</evidence>
<keyword evidence="6" id="KW-0256">Endoplasmic reticulum</keyword>
<dbReference type="InterPro" id="IPR036424">
    <property type="entry name" value="UPP_synth-like_sf"/>
</dbReference>
<sequence>MSSSWFQDTEPSWWHRWACRVLKAGPVPRHVAFIMDGNRRYARKNGLPSVLDGHSKGFDRLAKTLEWCRDLGVNEVTVYAFSIENFKRKEEEVDGLMDLAKRKFQELLDDKETVAKHGVRFRFLGDISRLPADLQHLLAQITLFTRDFDRAFINVCLAYTAQDEMTRAVKAVTMGVEKGLIDAEDISESLISKCLDTRYSPDPDLLVRTSGEARMSDFMLWQSSNCCLHFDNVLWPDYSFYNLSLAVLHYQRHFAAIQDLRNQLRQATEVDNCDQTRVAKFLEWFEQSKRAELERLAASPAVN</sequence>